<keyword evidence="3" id="KW-1185">Reference proteome</keyword>
<dbReference type="AlphaFoldDB" id="A0A816FRF5"/>
<name>A0A816FRF5_9BILA</name>
<protein>
    <submittedName>
        <fullName evidence="1">Uncharacterized protein</fullName>
    </submittedName>
</protein>
<reference evidence="1" key="1">
    <citation type="submission" date="2021-02" db="EMBL/GenBank/DDBJ databases">
        <authorList>
            <person name="Nowell W R."/>
        </authorList>
    </citation>
    <scope>NUCLEOTIDE SEQUENCE</scope>
</reference>
<evidence type="ECO:0000313" key="2">
    <source>
        <dbReference type="EMBL" id="CAF4621155.1"/>
    </source>
</evidence>
<sequence>DKCYLGNYDDNDKNESACYLPRLLNINKNIVNTHKHCDTCKQSYELYDRCIYQRVMYHGRSYKRRDSINSYTIAYHDINGNIRFGYIEYFINCKCGVRVKISELKKQYSFLFHLKKSKYYDILSSVLDYFFTVVDETTAAFDIDTEQVWRKCIIYPVGRYHVITPLLTTFEHD</sequence>
<dbReference type="EMBL" id="CAJNOQ010057758">
    <property type="protein sequence ID" value="CAF1664771.1"/>
    <property type="molecule type" value="Genomic_DNA"/>
</dbReference>
<dbReference type="EMBL" id="CAJOBC010133604">
    <property type="protein sequence ID" value="CAF4621155.1"/>
    <property type="molecule type" value="Genomic_DNA"/>
</dbReference>
<evidence type="ECO:0000313" key="1">
    <source>
        <dbReference type="EMBL" id="CAF1664771.1"/>
    </source>
</evidence>
<organism evidence="1 3">
    <name type="scientific">Didymodactylos carnosus</name>
    <dbReference type="NCBI Taxonomy" id="1234261"/>
    <lineage>
        <taxon>Eukaryota</taxon>
        <taxon>Metazoa</taxon>
        <taxon>Spiralia</taxon>
        <taxon>Gnathifera</taxon>
        <taxon>Rotifera</taxon>
        <taxon>Eurotatoria</taxon>
        <taxon>Bdelloidea</taxon>
        <taxon>Philodinida</taxon>
        <taxon>Philodinidae</taxon>
        <taxon>Didymodactylos</taxon>
    </lineage>
</organism>
<dbReference type="Proteomes" id="UP000681722">
    <property type="component" value="Unassembled WGS sequence"/>
</dbReference>
<feature type="non-terminal residue" evidence="1">
    <location>
        <position position="1"/>
    </location>
</feature>
<gene>
    <name evidence="1" type="ORF">GPM918_LOCUS46106</name>
    <name evidence="2" type="ORF">SRO942_LOCUS49541</name>
</gene>
<dbReference type="Proteomes" id="UP000663829">
    <property type="component" value="Unassembled WGS sequence"/>
</dbReference>
<evidence type="ECO:0000313" key="3">
    <source>
        <dbReference type="Proteomes" id="UP000663829"/>
    </source>
</evidence>
<comment type="caution">
    <text evidence="1">The sequence shown here is derived from an EMBL/GenBank/DDBJ whole genome shotgun (WGS) entry which is preliminary data.</text>
</comment>
<accession>A0A816FRF5</accession>
<proteinExistence type="predicted"/>